<keyword evidence="1" id="KW-1133">Transmembrane helix</keyword>
<feature type="transmembrane region" description="Helical" evidence="1">
    <location>
        <begin position="12"/>
        <end position="31"/>
    </location>
</feature>
<accession>A0A9X3TN09</accession>
<dbReference type="AlphaFoldDB" id="A0A9X3TN09"/>
<dbReference type="Proteomes" id="UP001151071">
    <property type="component" value="Unassembled WGS sequence"/>
</dbReference>
<gene>
    <name evidence="2" type="ORF">O3V59_03425</name>
</gene>
<evidence type="ECO:0000256" key="1">
    <source>
        <dbReference type="SAM" id="Phobius"/>
    </source>
</evidence>
<dbReference type="RefSeq" id="WP_029098381.1">
    <property type="nucleotide sequence ID" value="NZ_JAPYYP010000003.1"/>
</dbReference>
<organism evidence="2 3">
    <name type="scientific">Brevibacillus thermoruber</name>
    <dbReference type="NCBI Taxonomy" id="33942"/>
    <lineage>
        <taxon>Bacteria</taxon>
        <taxon>Bacillati</taxon>
        <taxon>Bacillota</taxon>
        <taxon>Bacilli</taxon>
        <taxon>Bacillales</taxon>
        <taxon>Paenibacillaceae</taxon>
        <taxon>Brevibacillus</taxon>
    </lineage>
</organism>
<proteinExistence type="predicted"/>
<name>A0A9X3TN09_9BACL</name>
<keyword evidence="1" id="KW-0812">Transmembrane</keyword>
<protein>
    <submittedName>
        <fullName evidence="2">Amino acid ABC transporter permease</fullName>
    </submittedName>
</protein>
<evidence type="ECO:0000313" key="3">
    <source>
        <dbReference type="Proteomes" id="UP001151071"/>
    </source>
</evidence>
<comment type="caution">
    <text evidence="2">The sequence shown here is derived from an EMBL/GenBank/DDBJ whole genome shotgun (WGS) entry which is preliminary data.</text>
</comment>
<dbReference type="EMBL" id="JAPYYP010000003">
    <property type="protein sequence ID" value="MDA5107400.1"/>
    <property type="molecule type" value="Genomic_DNA"/>
</dbReference>
<reference evidence="2" key="1">
    <citation type="submission" date="2022-12" db="EMBL/GenBank/DDBJ databases">
        <title>Draft genome sequence of the thermophilic strain Brevibacillus thermoruber HT42, isolated from Los Humeros, Puebla, Mexico, with biotechnological potential.</title>
        <authorList>
            <person name="Lara Sanchez J."/>
            <person name="Solis Palacios R."/>
            <person name="Bustos Baena A.S."/>
            <person name="Ruz Baez A.E."/>
            <person name="Espinosa Luna G."/>
            <person name="Oliart Ros R.M."/>
        </authorList>
    </citation>
    <scope>NUCLEOTIDE SEQUENCE</scope>
    <source>
        <strain evidence="2">HT42</strain>
    </source>
</reference>
<sequence>MNDSYLRQGELVLLVLVLTFVITVFYAKWAAKKRK</sequence>
<evidence type="ECO:0000313" key="2">
    <source>
        <dbReference type="EMBL" id="MDA5107400.1"/>
    </source>
</evidence>
<keyword evidence="3" id="KW-1185">Reference proteome</keyword>
<keyword evidence="1" id="KW-0472">Membrane</keyword>